<organism evidence="6 7">
    <name type="scientific">Planomonospora corallina</name>
    <dbReference type="NCBI Taxonomy" id="1806052"/>
    <lineage>
        <taxon>Bacteria</taxon>
        <taxon>Bacillati</taxon>
        <taxon>Actinomycetota</taxon>
        <taxon>Actinomycetes</taxon>
        <taxon>Streptosporangiales</taxon>
        <taxon>Streptosporangiaceae</taxon>
        <taxon>Planomonospora</taxon>
    </lineage>
</organism>
<keyword evidence="7" id="KW-1185">Reference proteome</keyword>
<dbReference type="SUPFAM" id="SSF103473">
    <property type="entry name" value="MFS general substrate transporter"/>
    <property type="match status" value="1"/>
</dbReference>
<evidence type="ECO:0000256" key="4">
    <source>
        <dbReference type="ARBA" id="ARBA00023136"/>
    </source>
</evidence>
<dbReference type="Pfam" id="PF07690">
    <property type="entry name" value="MFS_1"/>
    <property type="match status" value="1"/>
</dbReference>
<dbReference type="InterPro" id="IPR051788">
    <property type="entry name" value="MFS_Transporter"/>
</dbReference>
<feature type="transmembrane region" description="Helical" evidence="5">
    <location>
        <begin position="98"/>
        <end position="116"/>
    </location>
</feature>
<comment type="subcellular location">
    <subcellularLocation>
        <location evidence="1">Membrane</location>
        <topology evidence="1">Multi-pass membrane protein</topology>
    </subcellularLocation>
</comment>
<dbReference type="RefSeq" id="WP_377286639.1">
    <property type="nucleotide sequence ID" value="NZ_JBHSBM010000012.1"/>
</dbReference>
<evidence type="ECO:0000256" key="5">
    <source>
        <dbReference type="SAM" id="Phobius"/>
    </source>
</evidence>
<comment type="caution">
    <text evidence="6">The sequence shown here is derived from an EMBL/GenBank/DDBJ whole genome shotgun (WGS) entry which is preliminary data.</text>
</comment>
<dbReference type="Gene3D" id="1.20.1250.20">
    <property type="entry name" value="MFS general substrate transporter like domains"/>
    <property type="match status" value="2"/>
</dbReference>
<keyword evidence="2 5" id="KW-0812">Transmembrane</keyword>
<keyword evidence="4 5" id="KW-0472">Membrane</keyword>
<name>A0ABV8I7E6_9ACTN</name>
<feature type="transmembrane region" description="Helical" evidence="5">
    <location>
        <begin position="162"/>
        <end position="180"/>
    </location>
</feature>
<feature type="transmembrane region" description="Helical" evidence="5">
    <location>
        <begin position="75"/>
        <end position="92"/>
    </location>
</feature>
<feature type="transmembrane region" description="Helical" evidence="5">
    <location>
        <begin position="12"/>
        <end position="32"/>
    </location>
</feature>
<dbReference type="PANTHER" id="PTHR23514:SF13">
    <property type="entry name" value="INNER MEMBRANE PROTEIN YBJJ"/>
    <property type="match status" value="1"/>
</dbReference>
<dbReference type="CDD" id="cd17393">
    <property type="entry name" value="MFS_MosC_like"/>
    <property type="match status" value="1"/>
</dbReference>
<feature type="transmembrane region" description="Helical" evidence="5">
    <location>
        <begin position="272"/>
        <end position="293"/>
    </location>
</feature>
<feature type="transmembrane region" description="Helical" evidence="5">
    <location>
        <begin position="128"/>
        <end position="150"/>
    </location>
</feature>
<dbReference type="InterPro" id="IPR011701">
    <property type="entry name" value="MFS"/>
</dbReference>
<evidence type="ECO:0000256" key="2">
    <source>
        <dbReference type="ARBA" id="ARBA00022692"/>
    </source>
</evidence>
<keyword evidence="3 5" id="KW-1133">Transmembrane helix</keyword>
<dbReference type="InterPro" id="IPR036259">
    <property type="entry name" value="MFS_trans_sf"/>
</dbReference>
<sequence>MPTPRDRQARVATWAAFFVQGLCFATLLTHVADLQRAFGLSDGDLTLVLLLVPVIAGVGSALAGLTAARHGSAPVLRAAQLAVCAVVILMGWNGWLPGLYALSAAFGLAVGAVDAAMNMQAVAVERRYGMSVLTGFHAVWSVGSMLGAGINSAASALGVDLTWAFTVPMVAGAVISLILLPRLYGAGEERVAEPGTERAREVPARAPWRPILPLCLAMAFLYVGDAAISNYSTVYMEQALAASGWVVPLAYLAYQAAMLAARVPGDLAVRRYGPAPVVRAGAVVAALGTLGIVAAPGPAVAVLSFGLAGVGLSVIAPQSFSAAGRLGAGAETAIARVNMFNYVGFVVGAAVVGVINDAVDVRAAFAPAVVLIALIVPLAGGFRPKAPPAPPAPASPAAPATP</sequence>
<dbReference type="EMBL" id="JBHSBM010000012">
    <property type="protein sequence ID" value="MFC4058363.1"/>
    <property type="molecule type" value="Genomic_DNA"/>
</dbReference>
<dbReference type="PANTHER" id="PTHR23514">
    <property type="entry name" value="BYPASS OF STOP CODON PROTEIN 6"/>
    <property type="match status" value="1"/>
</dbReference>
<proteinExistence type="predicted"/>
<evidence type="ECO:0000313" key="6">
    <source>
        <dbReference type="EMBL" id="MFC4058363.1"/>
    </source>
</evidence>
<protein>
    <submittedName>
        <fullName evidence="6">MFS transporter</fullName>
    </submittedName>
</protein>
<accession>A0ABV8I7E6</accession>
<feature type="transmembrane region" description="Helical" evidence="5">
    <location>
        <begin position="337"/>
        <end position="355"/>
    </location>
</feature>
<feature type="transmembrane region" description="Helical" evidence="5">
    <location>
        <begin position="361"/>
        <end position="382"/>
    </location>
</feature>
<feature type="transmembrane region" description="Helical" evidence="5">
    <location>
        <begin position="240"/>
        <end position="260"/>
    </location>
</feature>
<evidence type="ECO:0000313" key="7">
    <source>
        <dbReference type="Proteomes" id="UP001595850"/>
    </source>
</evidence>
<feature type="transmembrane region" description="Helical" evidence="5">
    <location>
        <begin position="210"/>
        <end position="228"/>
    </location>
</feature>
<reference evidence="7" key="1">
    <citation type="journal article" date="2019" name="Int. J. Syst. Evol. Microbiol.">
        <title>The Global Catalogue of Microorganisms (GCM) 10K type strain sequencing project: providing services to taxonomists for standard genome sequencing and annotation.</title>
        <authorList>
            <consortium name="The Broad Institute Genomics Platform"/>
            <consortium name="The Broad Institute Genome Sequencing Center for Infectious Disease"/>
            <person name="Wu L."/>
            <person name="Ma J."/>
        </authorList>
    </citation>
    <scope>NUCLEOTIDE SEQUENCE [LARGE SCALE GENOMIC DNA]</scope>
    <source>
        <strain evidence="7">TBRC 4489</strain>
    </source>
</reference>
<evidence type="ECO:0000256" key="1">
    <source>
        <dbReference type="ARBA" id="ARBA00004141"/>
    </source>
</evidence>
<dbReference type="Proteomes" id="UP001595850">
    <property type="component" value="Unassembled WGS sequence"/>
</dbReference>
<evidence type="ECO:0000256" key="3">
    <source>
        <dbReference type="ARBA" id="ARBA00022989"/>
    </source>
</evidence>
<gene>
    <name evidence="6" type="ORF">ACFOWE_08660</name>
</gene>
<feature type="transmembrane region" description="Helical" evidence="5">
    <location>
        <begin position="47"/>
        <end position="68"/>
    </location>
</feature>